<protein>
    <submittedName>
        <fullName evidence="2">Pro-sigmaK processing inhibitor BofA</fullName>
    </submittedName>
</protein>
<comment type="caution">
    <text evidence="2">The sequence shown here is derived from an EMBL/GenBank/DDBJ whole genome shotgun (WGS) entry which is preliminary data.</text>
</comment>
<dbReference type="Proteomes" id="UP001057291">
    <property type="component" value="Unassembled WGS sequence"/>
</dbReference>
<feature type="transmembrane region" description="Helical" evidence="1">
    <location>
        <begin position="6"/>
        <end position="25"/>
    </location>
</feature>
<sequence>MTAWQVVSLMVGLVVVLLIIAKILRDPAYAIMRMIKGFIVGVIALLAINWIGTAIHLHIPLNPVTALIAGLLGIPGIAALLVIQIWILP</sequence>
<proteinExistence type="predicted"/>
<organism evidence="2 3">
    <name type="scientific">Collibacillus ludicampi</name>
    <dbReference type="NCBI Taxonomy" id="2771369"/>
    <lineage>
        <taxon>Bacteria</taxon>
        <taxon>Bacillati</taxon>
        <taxon>Bacillota</taxon>
        <taxon>Bacilli</taxon>
        <taxon>Bacillales</taxon>
        <taxon>Alicyclobacillaceae</taxon>
        <taxon>Collibacillus</taxon>
    </lineage>
</organism>
<dbReference type="AlphaFoldDB" id="A0AAV4LE07"/>
<evidence type="ECO:0000256" key="1">
    <source>
        <dbReference type="SAM" id="Phobius"/>
    </source>
</evidence>
<name>A0AAV4LE07_9BACL</name>
<keyword evidence="1" id="KW-1133">Transmembrane helix</keyword>
<dbReference type="NCBIfam" id="TIGR02862">
    <property type="entry name" value="spore_BofA"/>
    <property type="match status" value="1"/>
</dbReference>
<keyword evidence="1" id="KW-0812">Transmembrane</keyword>
<reference evidence="2" key="1">
    <citation type="journal article" date="2023" name="Int. J. Syst. Evol. Microbiol.">
        <title>Collibacillus ludicampi gen. nov., sp. nov., a new soil bacterium of the family Alicyclobacillaceae.</title>
        <authorList>
            <person name="Jojima T."/>
            <person name="Ioku Y."/>
            <person name="Fukuta Y."/>
            <person name="Shirasaka N."/>
            <person name="Matsumura Y."/>
            <person name="Mori M."/>
        </authorList>
    </citation>
    <scope>NUCLEOTIDE SEQUENCE</scope>
    <source>
        <strain evidence="2">TP075</strain>
    </source>
</reference>
<keyword evidence="1" id="KW-0472">Membrane</keyword>
<feature type="transmembrane region" description="Helical" evidence="1">
    <location>
        <begin position="65"/>
        <end position="88"/>
    </location>
</feature>
<feature type="transmembrane region" description="Helical" evidence="1">
    <location>
        <begin position="37"/>
        <end position="59"/>
    </location>
</feature>
<gene>
    <name evidence="2" type="ORF">DNHGIG_15550</name>
</gene>
<dbReference type="RefSeq" id="WP_282199159.1">
    <property type="nucleotide sequence ID" value="NZ_BOQE01000001.1"/>
</dbReference>
<dbReference type="EMBL" id="BOQE01000001">
    <property type="protein sequence ID" value="GIM46006.1"/>
    <property type="molecule type" value="Genomic_DNA"/>
</dbReference>
<evidence type="ECO:0000313" key="3">
    <source>
        <dbReference type="Proteomes" id="UP001057291"/>
    </source>
</evidence>
<dbReference type="InterPro" id="IPR010001">
    <property type="entry name" value="BofA"/>
</dbReference>
<keyword evidence="3" id="KW-1185">Reference proteome</keyword>
<dbReference type="Pfam" id="PF07441">
    <property type="entry name" value="BofA"/>
    <property type="match status" value="1"/>
</dbReference>
<accession>A0AAV4LE07</accession>
<evidence type="ECO:0000313" key="2">
    <source>
        <dbReference type="EMBL" id="GIM46006.1"/>
    </source>
</evidence>